<sequence>MDSDQVMLHAQYSGKELLANKPQDQNIPLTSAILSYEVGDFIRCSLNQHWGGVRGYHGETKIALADTITMCRLLAAILNIDVWDALRVGEERYMEAMSIKETRKDGVTGRPE</sequence>
<dbReference type="AlphaFoldDB" id="A0A0F9SNZ7"/>
<comment type="caution">
    <text evidence="1">The sequence shown here is derived from an EMBL/GenBank/DDBJ whole genome shotgun (WGS) entry which is preliminary data.</text>
</comment>
<gene>
    <name evidence="1" type="ORF">LCGC14_0448900</name>
</gene>
<evidence type="ECO:0000313" key="1">
    <source>
        <dbReference type="EMBL" id="KKN68699.1"/>
    </source>
</evidence>
<accession>A0A0F9SNZ7</accession>
<proteinExistence type="predicted"/>
<name>A0A0F9SNZ7_9ZZZZ</name>
<dbReference type="EMBL" id="LAZR01000442">
    <property type="protein sequence ID" value="KKN68699.1"/>
    <property type="molecule type" value="Genomic_DNA"/>
</dbReference>
<organism evidence="1">
    <name type="scientific">marine sediment metagenome</name>
    <dbReference type="NCBI Taxonomy" id="412755"/>
    <lineage>
        <taxon>unclassified sequences</taxon>
        <taxon>metagenomes</taxon>
        <taxon>ecological metagenomes</taxon>
    </lineage>
</organism>
<reference evidence="1" key="1">
    <citation type="journal article" date="2015" name="Nature">
        <title>Complex archaea that bridge the gap between prokaryotes and eukaryotes.</title>
        <authorList>
            <person name="Spang A."/>
            <person name="Saw J.H."/>
            <person name="Jorgensen S.L."/>
            <person name="Zaremba-Niedzwiedzka K."/>
            <person name="Martijn J."/>
            <person name="Lind A.E."/>
            <person name="van Eijk R."/>
            <person name="Schleper C."/>
            <person name="Guy L."/>
            <person name="Ettema T.J."/>
        </authorList>
    </citation>
    <scope>NUCLEOTIDE SEQUENCE</scope>
</reference>
<protein>
    <submittedName>
        <fullName evidence="1">Uncharacterized protein</fullName>
    </submittedName>
</protein>